<dbReference type="PANTHER" id="PTHR46888:SF1">
    <property type="entry name" value="RIBONUCLEASE H"/>
    <property type="match status" value="1"/>
</dbReference>
<dbReference type="RefSeq" id="XP_072838064.1">
    <property type="nucleotide sequence ID" value="XM_072981963.1"/>
</dbReference>
<dbReference type="CDD" id="cd00303">
    <property type="entry name" value="retropepsin_like"/>
    <property type="match status" value="1"/>
</dbReference>
<evidence type="ECO:0000259" key="5">
    <source>
        <dbReference type="PROSITE" id="PS50158"/>
    </source>
</evidence>
<protein>
    <recommendedName>
        <fullName evidence="9">CCHC-type domain-containing protein</fullName>
    </recommendedName>
</protein>
<keyword evidence="7" id="KW-1185">Reference proteome</keyword>
<keyword evidence="2" id="KW-0862">Zinc</keyword>
<sequence>MEGIGFPPELPWWGAAGNSSWPGVPEEAFGGRLGPPPVLRHGVRGEERAHKADDGPREVWAGSLLGDPDVPLSVRPKKYNLLLDHLLQDPFDSRELRTVCNKNIVNENPEEPPCLFPAFTTSAPPAGEGLSYTGTQRGAGAVQKAGNEEWLNLRESMDRQARLIENLVEQQTLMARQIRRQGSEEEKMERPAAAVRGGLIAGPAPIRMQKMTNSDDPEAYLHTFERVAVAAGWPKEQWTLILIPCLTGLLQEVVDTLSAQEAVQYETVKKAILCTLNLTEETYRKRLRELKWKPGSHPRTVAQRMRANALRWLKPSGEDSERIVDLVVLEQLVQTLGTGAKNWLQRNNPKTLEKAISLLEDYCLTDEAAKEGNTQWAEKAKPRGGEASLSVPNFIARSAAEQSGTQKSRGKMFEPFGPKSVRPVTVDQRIYAPRTEWREGKDGRPIYTPGAGVRESKEGRPICFACGVPGHVKKNCPGADCSWVGLLDRPPPPKTESSERWEVEVWVNGERKRALIDTGCAKTLVRDLPGEKKQEGLTVRCIHGDVKKYLTLWATVKVGKDERRMNIGVVPGLSREMLLGRDWVGSRDVGKIKEGLQGELEKAEDQSDFLQRTSREQMRLMQQDDASLREPLLAAQPDSGEPDAEKRTAHSEGGACEGAEGSVPSSGGKEDVEEGGCVEGVLIELDQTEILTERAAEVCLVEEGGEELDLIIWEEIKEEKSTRDFRTWTDLNPDRPRHRGVQTEPILGISQGTDVTPGFPNLITGGGLLPDPVATGAKGRGIEPLEWKVSVFPLNYPGGGRRVIRPGPEFQKKPLEGDWARHPCCGTVCAVRSAPIRQMTDREKFGPAPY</sequence>
<keyword evidence="2" id="KW-0479">Metal-binding</keyword>
<dbReference type="PROSITE" id="PS50158">
    <property type="entry name" value="ZF_CCHC"/>
    <property type="match status" value="1"/>
</dbReference>
<evidence type="ECO:0000256" key="1">
    <source>
        <dbReference type="ARBA" id="ARBA00022801"/>
    </source>
</evidence>
<feature type="domain" description="SCAN box" evidence="6">
    <location>
        <begin position="284"/>
        <end position="361"/>
    </location>
</feature>
<dbReference type="InterPro" id="IPR003309">
    <property type="entry name" value="SCAN_dom"/>
</dbReference>
<evidence type="ECO:0000256" key="4">
    <source>
        <dbReference type="SAM" id="MobiDB-lite"/>
    </source>
</evidence>
<evidence type="ECO:0000256" key="2">
    <source>
        <dbReference type="PROSITE-ProRule" id="PRU00047"/>
    </source>
</evidence>
<dbReference type="InterPro" id="IPR001878">
    <property type="entry name" value="Znf_CCHC"/>
</dbReference>
<evidence type="ECO:0000259" key="6">
    <source>
        <dbReference type="PROSITE" id="PS50804"/>
    </source>
</evidence>
<dbReference type="SMART" id="SM00431">
    <property type="entry name" value="SCAN"/>
    <property type="match status" value="1"/>
</dbReference>
<dbReference type="Gene3D" id="2.40.70.10">
    <property type="entry name" value="Acid Proteases"/>
    <property type="match status" value="1"/>
</dbReference>
<reference evidence="7" key="1">
    <citation type="submission" date="2025-05" db="UniProtKB">
        <authorList>
            <consortium name="RefSeq"/>
        </authorList>
    </citation>
    <scope>NUCLEOTIDE SEQUENCE [LARGE SCALE GENOMIC DNA]</scope>
</reference>
<dbReference type="InterPro" id="IPR018061">
    <property type="entry name" value="Retropepsins"/>
</dbReference>
<dbReference type="GeneID" id="140702420"/>
<feature type="compositionally biased region" description="Low complexity" evidence="4">
    <location>
        <begin position="652"/>
        <end position="661"/>
    </location>
</feature>
<dbReference type="InterPro" id="IPR038269">
    <property type="entry name" value="SCAN_sf"/>
</dbReference>
<dbReference type="SUPFAM" id="SSF50630">
    <property type="entry name" value="Acid proteases"/>
    <property type="match status" value="1"/>
</dbReference>
<dbReference type="SUPFAM" id="SSF47353">
    <property type="entry name" value="Retrovirus capsid dimerization domain-like"/>
    <property type="match status" value="1"/>
</dbReference>
<evidence type="ECO:0000313" key="7">
    <source>
        <dbReference type="Proteomes" id="UP001652642"/>
    </source>
</evidence>
<evidence type="ECO:0008006" key="9">
    <source>
        <dbReference type="Google" id="ProtNLM"/>
    </source>
</evidence>
<evidence type="ECO:0000313" key="8">
    <source>
        <dbReference type="RefSeq" id="XP_072838064.1"/>
    </source>
</evidence>
<evidence type="ECO:0000256" key="3">
    <source>
        <dbReference type="SAM" id="Coils"/>
    </source>
</evidence>
<dbReference type="SMART" id="SM00343">
    <property type="entry name" value="ZnF_C2HC"/>
    <property type="match status" value="1"/>
</dbReference>
<dbReference type="Pfam" id="PF02023">
    <property type="entry name" value="SCAN"/>
    <property type="match status" value="1"/>
</dbReference>
<feature type="coiled-coil region" evidence="3">
    <location>
        <begin position="593"/>
        <end position="620"/>
    </location>
</feature>
<dbReference type="Proteomes" id="UP001652642">
    <property type="component" value="Chromosome 1"/>
</dbReference>
<dbReference type="Gene3D" id="1.10.4020.10">
    <property type="entry name" value="DNA breaking-rejoining enzymes"/>
    <property type="match status" value="1"/>
</dbReference>
<proteinExistence type="predicted"/>
<gene>
    <name evidence="8" type="primary">LOC140702420</name>
</gene>
<dbReference type="PROSITE" id="PS50804">
    <property type="entry name" value="SCAN_BOX"/>
    <property type="match status" value="1"/>
</dbReference>
<dbReference type="Pfam" id="PF00077">
    <property type="entry name" value="RVP"/>
    <property type="match status" value="1"/>
</dbReference>
<organism evidence="7 8">
    <name type="scientific">Pogona vitticeps</name>
    <name type="common">central bearded dragon</name>
    <dbReference type="NCBI Taxonomy" id="103695"/>
    <lineage>
        <taxon>Eukaryota</taxon>
        <taxon>Metazoa</taxon>
        <taxon>Chordata</taxon>
        <taxon>Craniata</taxon>
        <taxon>Vertebrata</taxon>
        <taxon>Euteleostomi</taxon>
        <taxon>Lepidosauria</taxon>
        <taxon>Squamata</taxon>
        <taxon>Bifurcata</taxon>
        <taxon>Unidentata</taxon>
        <taxon>Episquamata</taxon>
        <taxon>Toxicofera</taxon>
        <taxon>Iguania</taxon>
        <taxon>Acrodonta</taxon>
        <taxon>Agamidae</taxon>
        <taxon>Amphibolurinae</taxon>
        <taxon>Pogona</taxon>
    </lineage>
</organism>
<feature type="region of interest" description="Disordered" evidence="4">
    <location>
        <begin position="635"/>
        <end position="673"/>
    </location>
</feature>
<accession>A0ABM5EY44</accession>
<feature type="region of interest" description="Disordered" evidence="4">
    <location>
        <begin position="399"/>
        <end position="418"/>
    </location>
</feature>
<keyword evidence="2" id="KW-0863">Zinc-finger</keyword>
<reference evidence="8" key="2">
    <citation type="submission" date="2025-08" db="UniProtKB">
        <authorList>
            <consortium name="RefSeq"/>
        </authorList>
    </citation>
    <scope>IDENTIFICATION</scope>
</reference>
<dbReference type="Pfam" id="PF00098">
    <property type="entry name" value="zf-CCHC"/>
    <property type="match status" value="1"/>
</dbReference>
<dbReference type="InterPro" id="IPR021109">
    <property type="entry name" value="Peptidase_aspartic_dom_sf"/>
</dbReference>
<dbReference type="PANTHER" id="PTHR46888">
    <property type="entry name" value="ZINC KNUCKLE DOMAINCONTAINING PROTEIN-RELATED"/>
    <property type="match status" value="1"/>
</dbReference>
<feature type="domain" description="CCHC-type" evidence="5">
    <location>
        <begin position="463"/>
        <end position="477"/>
    </location>
</feature>
<keyword evidence="3" id="KW-0175">Coiled coil</keyword>
<name>A0ABM5EY44_9SAUR</name>
<keyword evidence="1" id="KW-0378">Hydrolase</keyword>